<dbReference type="EMBL" id="JAQNDO010000001">
    <property type="protein sequence ID" value="MDC0744457.1"/>
    <property type="molecule type" value="Genomic_DNA"/>
</dbReference>
<organism evidence="1 2">
    <name type="scientific">Polyangium mundeleinium</name>
    <dbReference type="NCBI Taxonomy" id="2995306"/>
    <lineage>
        <taxon>Bacteria</taxon>
        <taxon>Pseudomonadati</taxon>
        <taxon>Myxococcota</taxon>
        <taxon>Polyangia</taxon>
        <taxon>Polyangiales</taxon>
        <taxon>Polyangiaceae</taxon>
        <taxon>Polyangium</taxon>
    </lineage>
</organism>
<dbReference type="Proteomes" id="UP001221411">
    <property type="component" value="Unassembled WGS sequence"/>
</dbReference>
<reference evidence="1 2" key="1">
    <citation type="submission" date="2022-11" db="EMBL/GenBank/DDBJ databases">
        <title>Minimal conservation of predation-associated metabolite biosynthetic gene clusters underscores biosynthetic potential of Myxococcota including descriptions for ten novel species: Archangium lansinium sp. nov., Myxococcus landrumus sp. nov., Nannocystis bai.</title>
        <authorList>
            <person name="Ahearne A."/>
            <person name="Stevens C."/>
            <person name="Dowd S."/>
        </authorList>
    </citation>
    <scope>NUCLEOTIDE SEQUENCE [LARGE SCALE GENOMIC DNA]</scope>
    <source>
        <strain evidence="1 2">RJM3</strain>
    </source>
</reference>
<protein>
    <submittedName>
        <fullName evidence="1">Uncharacterized protein</fullName>
    </submittedName>
</protein>
<evidence type="ECO:0000313" key="2">
    <source>
        <dbReference type="Proteomes" id="UP001221411"/>
    </source>
</evidence>
<dbReference type="RefSeq" id="WP_271920987.1">
    <property type="nucleotide sequence ID" value="NZ_JAQNDO010000001.1"/>
</dbReference>
<evidence type="ECO:0000313" key="1">
    <source>
        <dbReference type="EMBL" id="MDC0744457.1"/>
    </source>
</evidence>
<sequence length="103" mass="11437">MRMRPWAGVLAWVMGAMVVGAGGEARAEDAEDVGEERAAVDEASEALVTQGICELCRRTCARGRCLPICARIRCAPPDWRDRVYPPWRWREELRPRGRGPGGS</sequence>
<proteinExistence type="predicted"/>
<comment type="caution">
    <text evidence="1">The sequence shown here is derived from an EMBL/GenBank/DDBJ whole genome shotgun (WGS) entry which is preliminary data.</text>
</comment>
<accession>A0ABT5ESX5</accession>
<name>A0ABT5ESX5_9BACT</name>
<keyword evidence="2" id="KW-1185">Reference proteome</keyword>
<gene>
    <name evidence="1" type="ORF">POL67_24205</name>
</gene>